<dbReference type="NCBIfam" id="NF010238">
    <property type="entry name" value="PRK13685.1"/>
    <property type="match status" value="1"/>
</dbReference>
<organism evidence="7 8">
    <name type="scientific">Pseudonocardia acidicola</name>
    <dbReference type="NCBI Taxonomy" id="2724939"/>
    <lineage>
        <taxon>Bacteria</taxon>
        <taxon>Bacillati</taxon>
        <taxon>Actinomycetota</taxon>
        <taxon>Actinomycetes</taxon>
        <taxon>Pseudonocardiales</taxon>
        <taxon>Pseudonocardiaceae</taxon>
        <taxon>Pseudonocardia</taxon>
    </lineage>
</organism>
<dbReference type="SMART" id="SM00327">
    <property type="entry name" value="VWA"/>
    <property type="match status" value="1"/>
</dbReference>
<dbReference type="Pfam" id="PF07584">
    <property type="entry name" value="BatA"/>
    <property type="match status" value="1"/>
</dbReference>
<proteinExistence type="predicted"/>
<sequence>MNMEGFAAPWWLALLAVVAGLVCGYVWMQRRKRRHVLRFTNLEMLERVAPRRPGWPRHAPAALLAVALIFLVVGLAGPTAEARVPRNRATVMLVVDVSLSMKATDVSPTRLAAAQDAAIRFVQGMTPGINLGLESFAGSATVLVAPTIERDPVISQIRMLKLAESTATGDALAAALSAIEAFNQQIPGGDGGPPPARIVLMSDGKQTEGRDEFAVARQAAAAHVPISTISFGTPYGSVDLQGQQISVPVDDPSLQQVARLSGGEFFSAQSNADVHQVYDTLREQIGYQMQAVDISKPLFALGTIGALLAAGSAVAFTQRLPA</sequence>
<dbReference type="EMBL" id="JAAXLA010000109">
    <property type="protein sequence ID" value="NMI01918.1"/>
    <property type="molecule type" value="Genomic_DNA"/>
</dbReference>
<dbReference type="RefSeq" id="WP_169385428.1">
    <property type="nucleotide sequence ID" value="NZ_JAAXLA010000109.1"/>
</dbReference>
<evidence type="ECO:0000313" key="8">
    <source>
        <dbReference type="Proteomes" id="UP000820669"/>
    </source>
</evidence>
<evidence type="ECO:0000259" key="6">
    <source>
        <dbReference type="PROSITE" id="PS50234"/>
    </source>
</evidence>
<keyword evidence="3 5" id="KW-1133">Transmembrane helix</keyword>
<evidence type="ECO:0000313" key="7">
    <source>
        <dbReference type="EMBL" id="NMI01918.1"/>
    </source>
</evidence>
<evidence type="ECO:0000256" key="2">
    <source>
        <dbReference type="ARBA" id="ARBA00022692"/>
    </source>
</evidence>
<dbReference type="PANTHER" id="PTHR22550:SF5">
    <property type="entry name" value="LEUCINE ZIPPER PROTEIN 4"/>
    <property type="match status" value="1"/>
</dbReference>
<dbReference type="InterPro" id="IPR024163">
    <property type="entry name" value="Aerotolerance_reg_N"/>
</dbReference>
<feature type="transmembrane region" description="Helical" evidence="5">
    <location>
        <begin position="6"/>
        <end position="28"/>
    </location>
</feature>
<dbReference type="PANTHER" id="PTHR22550">
    <property type="entry name" value="SPORE GERMINATION PROTEIN"/>
    <property type="match status" value="1"/>
</dbReference>
<gene>
    <name evidence="7" type="ORF">HF526_32165</name>
</gene>
<reference evidence="7 8" key="1">
    <citation type="submission" date="2020-04" db="EMBL/GenBank/DDBJ databases">
        <authorList>
            <person name="Klaysubun C."/>
            <person name="Duangmal K."/>
            <person name="Lipun K."/>
        </authorList>
    </citation>
    <scope>NUCLEOTIDE SEQUENCE [LARGE SCALE GENOMIC DNA]</scope>
    <source>
        <strain evidence="7 8">K10HN5</strain>
    </source>
</reference>
<name>A0ABX1SM92_9PSEU</name>
<evidence type="ECO:0000256" key="3">
    <source>
        <dbReference type="ARBA" id="ARBA00022989"/>
    </source>
</evidence>
<feature type="transmembrane region" description="Helical" evidence="5">
    <location>
        <begin position="61"/>
        <end position="80"/>
    </location>
</feature>
<evidence type="ECO:0000256" key="1">
    <source>
        <dbReference type="ARBA" id="ARBA00022475"/>
    </source>
</evidence>
<dbReference type="SUPFAM" id="SSF53300">
    <property type="entry name" value="vWA-like"/>
    <property type="match status" value="1"/>
</dbReference>
<evidence type="ECO:0000256" key="5">
    <source>
        <dbReference type="SAM" id="Phobius"/>
    </source>
</evidence>
<evidence type="ECO:0000256" key="4">
    <source>
        <dbReference type="ARBA" id="ARBA00023136"/>
    </source>
</evidence>
<keyword evidence="2 5" id="KW-0812">Transmembrane</keyword>
<dbReference type="InterPro" id="IPR050768">
    <property type="entry name" value="UPF0353/GerABKA_families"/>
</dbReference>
<keyword evidence="1" id="KW-1003">Cell membrane</keyword>
<comment type="caution">
    <text evidence="7">The sequence shown here is derived from an EMBL/GenBank/DDBJ whole genome shotgun (WGS) entry which is preliminary data.</text>
</comment>
<accession>A0ABX1SM92</accession>
<keyword evidence="4 5" id="KW-0472">Membrane</keyword>
<feature type="domain" description="VWFA" evidence="6">
    <location>
        <begin position="90"/>
        <end position="281"/>
    </location>
</feature>
<dbReference type="Gene3D" id="3.40.50.410">
    <property type="entry name" value="von Willebrand factor, type A domain"/>
    <property type="match status" value="1"/>
</dbReference>
<dbReference type="PROSITE" id="PS50234">
    <property type="entry name" value="VWFA"/>
    <property type="match status" value="1"/>
</dbReference>
<dbReference type="InterPro" id="IPR002035">
    <property type="entry name" value="VWF_A"/>
</dbReference>
<keyword evidence="8" id="KW-1185">Reference proteome</keyword>
<protein>
    <submittedName>
        <fullName evidence="7">VWA domain-containing protein</fullName>
    </submittedName>
</protein>
<dbReference type="Proteomes" id="UP000820669">
    <property type="component" value="Unassembled WGS sequence"/>
</dbReference>
<dbReference type="Pfam" id="PF13519">
    <property type="entry name" value="VWA_2"/>
    <property type="match status" value="1"/>
</dbReference>
<dbReference type="InterPro" id="IPR036465">
    <property type="entry name" value="vWFA_dom_sf"/>
</dbReference>